<evidence type="ECO:0000313" key="1">
    <source>
        <dbReference type="EMBL" id="CAB4341047.1"/>
    </source>
</evidence>
<dbReference type="AlphaFoldDB" id="A0A6J5ZJH1"/>
<dbReference type="PANTHER" id="PTHR35332:SF2">
    <property type="entry name" value="REGULATION OF ENOLASE PROTEIN 1"/>
    <property type="match status" value="1"/>
</dbReference>
<dbReference type="InterPro" id="IPR009784">
    <property type="entry name" value="DUF1349"/>
</dbReference>
<dbReference type="Pfam" id="PF07081">
    <property type="entry name" value="DUF1349"/>
    <property type="match status" value="1"/>
</dbReference>
<sequence length="191" mass="21001">MKKIAWSQGTWSRQPASIVEEDGALKVESIEASDWWRTTAYGFIHDDGHALTIDFPNESAMEVSFILDFTEQFDQAGIFLRADEANWIKGGVEFCDGYPQVGAVVTQNKSDWSSSRISEWMGKEVTVRASRSGDAVTIRAGINGDLQLVRVAPLDPARSWSAGPMTCAPSRAGLVTSFTSWSIGEPDQELH</sequence>
<organism evidence="1">
    <name type="scientific">freshwater metagenome</name>
    <dbReference type="NCBI Taxonomy" id="449393"/>
    <lineage>
        <taxon>unclassified sequences</taxon>
        <taxon>metagenomes</taxon>
        <taxon>ecological metagenomes</taxon>
    </lineage>
</organism>
<reference evidence="1" key="1">
    <citation type="submission" date="2020-05" db="EMBL/GenBank/DDBJ databases">
        <authorList>
            <person name="Chiriac C."/>
            <person name="Salcher M."/>
            <person name="Ghai R."/>
            <person name="Kavagutti S V."/>
        </authorList>
    </citation>
    <scope>NUCLEOTIDE SEQUENCE</scope>
</reference>
<dbReference type="InterPro" id="IPR013320">
    <property type="entry name" value="ConA-like_dom_sf"/>
</dbReference>
<dbReference type="Gene3D" id="2.60.120.200">
    <property type="match status" value="1"/>
</dbReference>
<dbReference type="SUPFAM" id="SSF49899">
    <property type="entry name" value="Concanavalin A-like lectins/glucanases"/>
    <property type="match status" value="1"/>
</dbReference>
<gene>
    <name evidence="1" type="ORF">UFOPK3820_00964</name>
</gene>
<proteinExistence type="predicted"/>
<dbReference type="PANTHER" id="PTHR35332">
    <property type="entry name" value="REGULATION OF ENOLASE PROTEIN 1"/>
    <property type="match status" value="1"/>
</dbReference>
<name>A0A6J5ZJH1_9ZZZZ</name>
<protein>
    <submittedName>
        <fullName evidence="1">Unannotated protein</fullName>
    </submittedName>
</protein>
<accession>A0A6J5ZJH1</accession>
<dbReference type="EMBL" id="CAESAB010000041">
    <property type="protein sequence ID" value="CAB4341047.1"/>
    <property type="molecule type" value="Genomic_DNA"/>
</dbReference>